<dbReference type="CDD" id="cd03586">
    <property type="entry name" value="PolY_Pol_IV_kappa"/>
    <property type="match status" value="1"/>
</dbReference>
<dbReference type="GO" id="GO:0003684">
    <property type="term" value="F:damaged DNA binding"/>
    <property type="evidence" value="ECO:0007669"/>
    <property type="project" value="InterPro"/>
</dbReference>
<accession>A0A501X949</accession>
<dbReference type="PANTHER" id="PTHR11076">
    <property type="entry name" value="DNA REPAIR POLYMERASE UMUC / TRANSFERASE FAMILY MEMBER"/>
    <property type="match status" value="1"/>
</dbReference>
<dbReference type="Pfam" id="PF11798">
    <property type="entry name" value="IMS_HHH"/>
    <property type="match status" value="1"/>
</dbReference>
<proteinExistence type="inferred from homology"/>
<protein>
    <submittedName>
        <fullName evidence="3">DNA polymerase IV</fullName>
    </submittedName>
</protein>
<dbReference type="Gene3D" id="1.10.150.20">
    <property type="entry name" value="5' to 3' exonuclease, C-terminal subdomain"/>
    <property type="match status" value="1"/>
</dbReference>
<dbReference type="InterPro" id="IPR001126">
    <property type="entry name" value="UmuC"/>
</dbReference>
<sequence>MDKVIFHIDMDSFFVSCERKNNPSLKNKPVVIATNFKRSIITAASYEVKNKGFKVGEPLYLVKDKIPDLVFIGPHMELYSLISHQVFDYIKKTYCQKIQVYSIDECYLDVSEEIYKYGSALNMAKTIQQDILNTFDLPCSIGVSYSKFLAKMSTNKAKPFGILQTKKEDIEKNFYNLPVDKIFGVGRSTAPKLHKANIHTYKDLINIDNELFLRKIFTKNYKVFINQLKGNNIEENQHQINTKSISNSMTFMDKDSNDINFIIDKLADISLNISLRAKDLNVAGNNISFLIRNTNKQWFSFQKKLNHYTDNVEVIYKNVLALFKSNFEGQMVRGLGIRLSNLISKFDVPKQIDLLESDFENKSNKRILIDELNIKFGDNVLKTGAELLKEHNVGTNNIKFLRQTHITKPKKIKLGD</sequence>
<organism evidence="3 4">
    <name type="scientific">[Mycoplasma] falconis</name>
    <dbReference type="NCBI Taxonomy" id="92403"/>
    <lineage>
        <taxon>Bacteria</taxon>
        <taxon>Bacillati</taxon>
        <taxon>Mycoplasmatota</taxon>
        <taxon>Mycoplasmoidales</taxon>
        <taxon>Metamycoplasmataceae</taxon>
        <taxon>Metamycoplasma</taxon>
    </lineage>
</organism>
<dbReference type="InterPro" id="IPR043502">
    <property type="entry name" value="DNA/RNA_pol_sf"/>
</dbReference>
<dbReference type="Pfam" id="PF11799">
    <property type="entry name" value="IMS_C"/>
    <property type="match status" value="1"/>
</dbReference>
<comment type="caution">
    <text evidence="3">The sequence shown here is derived from an EMBL/GenBank/DDBJ whole genome shotgun (WGS) entry which is preliminary data.</text>
</comment>
<dbReference type="GO" id="GO:0005829">
    <property type="term" value="C:cytosol"/>
    <property type="evidence" value="ECO:0007669"/>
    <property type="project" value="TreeGrafter"/>
</dbReference>
<evidence type="ECO:0000313" key="3">
    <source>
        <dbReference type="EMBL" id="TPE57071.1"/>
    </source>
</evidence>
<dbReference type="GO" id="GO:0042276">
    <property type="term" value="P:error-prone translesion synthesis"/>
    <property type="evidence" value="ECO:0007669"/>
    <property type="project" value="TreeGrafter"/>
</dbReference>
<dbReference type="OrthoDB" id="9808813at2"/>
<dbReference type="AlphaFoldDB" id="A0A501X949"/>
<dbReference type="InterPro" id="IPR043128">
    <property type="entry name" value="Rev_trsase/Diguanyl_cyclase"/>
</dbReference>
<evidence type="ECO:0000256" key="1">
    <source>
        <dbReference type="ARBA" id="ARBA00010945"/>
    </source>
</evidence>
<dbReference type="GO" id="GO:0006281">
    <property type="term" value="P:DNA repair"/>
    <property type="evidence" value="ECO:0007669"/>
    <property type="project" value="InterPro"/>
</dbReference>
<dbReference type="InterPro" id="IPR024728">
    <property type="entry name" value="PolY_HhH_motif"/>
</dbReference>
<gene>
    <name evidence="3" type="ORF">FJO69_02445</name>
</gene>
<dbReference type="Proteomes" id="UP000319776">
    <property type="component" value="Unassembled WGS sequence"/>
</dbReference>
<dbReference type="InterPro" id="IPR017961">
    <property type="entry name" value="DNA_pol_Y-fam_little_finger"/>
</dbReference>
<comment type="similarity">
    <text evidence="1">Belongs to the DNA polymerase type-Y family.</text>
</comment>
<dbReference type="InterPro" id="IPR036775">
    <property type="entry name" value="DNA_pol_Y-fam_lit_finger_sf"/>
</dbReference>
<name>A0A501X949_9BACT</name>
<dbReference type="GO" id="GO:0003887">
    <property type="term" value="F:DNA-directed DNA polymerase activity"/>
    <property type="evidence" value="ECO:0007669"/>
    <property type="project" value="InterPro"/>
</dbReference>
<dbReference type="PANTHER" id="PTHR11076:SF35">
    <property type="entry name" value="DNA REPAIR PROTEIN HOMOLOG YOBH"/>
    <property type="match status" value="1"/>
</dbReference>
<dbReference type="InterPro" id="IPR050116">
    <property type="entry name" value="DNA_polymerase-Y"/>
</dbReference>
<dbReference type="SUPFAM" id="SSF56672">
    <property type="entry name" value="DNA/RNA polymerases"/>
    <property type="match status" value="1"/>
</dbReference>
<feature type="domain" description="UmuC" evidence="2">
    <location>
        <begin position="5"/>
        <end position="186"/>
    </location>
</feature>
<keyword evidence="4" id="KW-1185">Reference proteome</keyword>
<evidence type="ECO:0000259" key="2">
    <source>
        <dbReference type="PROSITE" id="PS50173"/>
    </source>
</evidence>
<dbReference type="GO" id="GO:0009432">
    <property type="term" value="P:SOS response"/>
    <property type="evidence" value="ECO:0007669"/>
    <property type="project" value="TreeGrafter"/>
</dbReference>
<dbReference type="RefSeq" id="WP_140781467.1">
    <property type="nucleotide sequence ID" value="NZ_VFSS01000009.1"/>
</dbReference>
<dbReference type="Gene3D" id="3.30.1490.100">
    <property type="entry name" value="DNA polymerase, Y-family, little finger domain"/>
    <property type="match status" value="1"/>
</dbReference>
<evidence type="ECO:0000313" key="4">
    <source>
        <dbReference type="Proteomes" id="UP000319776"/>
    </source>
</evidence>
<dbReference type="Pfam" id="PF00817">
    <property type="entry name" value="IMS"/>
    <property type="match status" value="1"/>
</dbReference>
<dbReference type="InterPro" id="IPR022880">
    <property type="entry name" value="DNApol_IV"/>
</dbReference>
<dbReference type="EMBL" id="VFSS01000009">
    <property type="protein sequence ID" value="TPE57071.1"/>
    <property type="molecule type" value="Genomic_DNA"/>
</dbReference>
<dbReference type="PROSITE" id="PS50173">
    <property type="entry name" value="UMUC"/>
    <property type="match status" value="1"/>
</dbReference>
<dbReference type="SUPFAM" id="SSF100879">
    <property type="entry name" value="Lesion bypass DNA polymerase (Y-family), little finger domain"/>
    <property type="match status" value="1"/>
</dbReference>
<dbReference type="Gene3D" id="3.30.70.270">
    <property type="match status" value="1"/>
</dbReference>
<dbReference type="Gene3D" id="3.40.1170.60">
    <property type="match status" value="1"/>
</dbReference>
<reference evidence="3 4" key="1">
    <citation type="submission" date="2019-06" db="EMBL/GenBank/DDBJ databases">
        <title>Mycoplasma falconis type strain whole genome sequence.</title>
        <authorList>
            <person name="Spergser J."/>
        </authorList>
    </citation>
    <scope>NUCLEOTIDE SEQUENCE [LARGE SCALE GENOMIC DNA]</scope>
    <source>
        <strain evidence="3 4">ATCC 51372</strain>
    </source>
</reference>